<dbReference type="GO" id="GO:0043137">
    <property type="term" value="P:DNA replication, removal of RNA primer"/>
    <property type="evidence" value="ECO:0007669"/>
    <property type="project" value="TreeGrafter"/>
</dbReference>
<gene>
    <name evidence="16" type="primary">rnhB</name>
    <name evidence="16" type="ORF">AOLFYP35_01547</name>
</gene>
<comment type="function">
    <text evidence="3 13">Endonuclease that specifically degrades the RNA of RNA-DNA hybrids.</text>
</comment>
<comment type="subcellular location">
    <subcellularLocation>
        <location evidence="4">Cytoplasm</location>
    </subcellularLocation>
</comment>
<protein>
    <recommendedName>
        <fullName evidence="13">Ribonuclease</fullName>
        <ecNumber evidence="13">3.1.26.4</ecNumber>
    </recommendedName>
</protein>
<dbReference type="EC" id="3.1.26.4" evidence="13"/>
<comment type="catalytic activity">
    <reaction evidence="1 12 13">
        <text>Endonucleolytic cleavage to 5'-phosphomonoester.</text>
        <dbReference type="EC" id="3.1.26.4"/>
    </reaction>
</comment>
<feature type="binding site" evidence="12">
    <location>
        <position position="139"/>
    </location>
    <ligand>
        <name>a divalent metal cation</name>
        <dbReference type="ChEBI" id="CHEBI:60240"/>
    </ligand>
</feature>
<evidence type="ECO:0000256" key="11">
    <source>
        <dbReference type="ARBA" id="ARBA00023211"/>
    </source>
</evidence>
<proteinExistence type="inferred from homology"/>
<dbReference type="SUPFAM" id="SSF53098">
    <property type="entry name" value="Ribonuclease H-like"/>
    <property type="match status" value="1"/>
</dbReference>
<evidence type="ECO:0000259" key="15">
    <source>
        <dbReference type="PROSITE" id="PS51975"/>
    </source>
</evidence>
<reference evidence="16" key="1">
    <citation type="submission" date="2019-11" db="EMBL/GenBank/DDBJ databases">
        <authorList>
            <person name="Feng L."/>
        </authorList>
    </citation>
    <scope>NUCLEOTIDE SEQUENCE</scope>
    <source>
        <strain evidence="16">AodontolyticusLFYP35</strain>
    </source>
</reference>
<dbReference type="InterPro" id="IPR024567">
    <property type="entry name" value="RNase_HII/HIII_dom"/>
</dbReference>
<evidence type="ECO:0000256" key="10">
    <source>
        <dbReference type="ARBA" id="ARBA00022801"/>
    </source>
</evidence>
<evidence type="ECO:0000256" key="7">
    <source>
        <dbReference type="ARBA" id="ARBA00022722"/>
    </source>
</evidence>
<dbReference type="GO" id="GO:0006298">
    <property type="term" value="P:mismatch repair"/>
    <property type="evidence" value="ECO:0007669"/>
    <property type="project" value="TreeGrafter"/>
</dbReference>
<evidence type="ECO:0000256" key="8">
    <source>
        <dbReference type="ARBA" id="ARBA00022723"/>
    </source>
</evidence>
<evidence type="ECO:0000256" key="9">
    <source>
        <dbReference type="ARBA" id="ARBA00022759"/>
    </source>
</evidence>
<keyword evidence="10 12" id="KW-0378">Hydrolase</keyword>
<keyword evidence="6" id="KW-0963">Cytoplasm</keyword>
<dbReference type="GO" id="GO:0005737">
    <property type="term" value="C:cytoplasm"/>
    <property type="evidence" value="ECO:0007669"/>
    <property type="project" value="UniProtKB-SubCell"/>
</dbReference>
<dbReference type="PANTHER" id="PTHR10954:SF18">
    <property type="entry name" value="RIBONUCLEASE HII"/>
    <property type="match status" value="1"/>
</dbReference>
<dbReference type="GO" id="GO:0004523">
    <property type="term" value="F:RNA-DNA hybrid ribonuclease activity"/>
    <property type="evidence" value="ECO:0007669"/>
    <property type="project" value="UniProtKB-UniRule"/>
</dbReference>
<feature type="binding site" evidence="12">
    <location>
        <position position="43"/>
    </location>
    <ligand>
        <name>a divalent metal cation</name>
        <dbReference type="ChEBI" id="CHEBI:60240"/>
    </ligand>
</feature>
<dbReference type="NCBIfam" id="NF000595">
    <property type="entry name" value="PRK00015.1-3"/>
    <property type="match status" value="1"/>
</dbReference>
<dbReference type="InterPro" id="IPR036397">
    <property type="entry name" value="RNaseH_sf"/>
</dbReference>
<evidence type="ECO:0000256" key="14">
    <source>
        <dbReference type="SAM" id="MobiDB-lite"/>
    </source>
</evidence>
<comment type="similarity">
    <text evidence="5 13">Belongs to the RNase HII family.</text>
</comment>
<dbReference type="PROSITE" id="PS51975">
    <property type="entry name" value="RNASE_H_2"/>
    <property type="match status" value="1"/>
</dbReference>
<sequence>MNASKQASSSRGKAPKRSSKITPTREWEEELQGSFGVVAGMDEVGRGSLAGPVCVGLAFAPPAGIPVLPGLADSKMLSLRAREALYEPVFQWSPCIEIGQASNDEIDRYGIIAALRLAGRRALKAASDRGFQADLVILDGCHDWLSDSPDLFEDLDGPLYPTVSTPKVLTRVKADASCATVSAASVAAKVFRDRLMEEYEDPGYGWESNKGYSSAAHIDALKRLGPSELHRRSWRLPGVEG</sequence>
<feature type="domain" description="RNase H type-2" evidence="15">
    <location>
        <begin position="36"/>
        <end position="241"/>
    </location>
</feature>
<dbReference type="InterPro" id="IPR001352">
    <property type="entry name" value="RNase_HII/HIII"/>
</dbReference>
<keyword evidence="7 12" id="KW-0540">Nuclease</keyword>
<dbReference type="CDD" id="cd07182">
    <property type="entry name" value="RNase_HII_bacteria_HII_like"/>
    <property type="match status" value="1"/>
</dbReference>
<accession>A0A6N2TYG2</accession>
<dbReference type="GO" id="GO:0003723">
    <property type="term" value="F:RNA binding"/>
    <property type="evidence" value="ECO:0007669"/>
    <property type="project" value="UniProtKB-UniRule"/>
</dbReference>
<name>A0A6N2TYG2_9ACTO</name>
<evidence type="ECO:0000256" key="13">
    <source>
        <dbReference type="RuleBase" id="RU003515"/>
    </source>
</evidence>
<evidence type="ECO:0000256" key="2">
    <source>
        <dbReference type="ARBA" id="ARBA00001946"/>
    </source>
</evidence>
<keyword evidence="11" id="KW-0464">Manganese</keyword>
<dbReference type="Gene3D" id="3.30.420.10">
    <property type="entry name" value="Ribonuclease H-like superfamily/Ribonuclease H"/>
    <property type="match status" value="1"/>
</dbReference>
<feature type="binding site" evidence="12">
    <location>
        <position position="42"/>
    </location>
    <ligand>
        <name>a divalent metal cation</name>
        <dbReference type="ChEBI" id="CHEBI:60240"/>
    </ligand>
</feature>
<evidence type="ECO:0000256" key="4">
    <source>
        <dbReference type="ARBA" id="ARBA00004496"/>
    </source>
</evidence>
<dbReference type="AlphaFoldDB" id="A0A6N2TYG2"/>
<feature type="region of interest" description="Disordered" evidence="14">
    <location>
        <begin position="1"/>
        <end position="26"/>
    </location>
</feature>
<evidence type="ECO:0000256" key="3">
    <source>
        <dbReference type="ARBA" id="ARBA00004065"/>
    </source>
</evidence>
<dbReference type="InterPro" id="IPR012337">
    <property type="entry name" value="RNaseH-like_sf"/>
</dbReference>
<comment type="cofactor">
    <cofactor evidence="12">
        <name>Mn(2+)</name>
        <dbReference type="ChEBI" id="CHEBI:29035"/>
    </cofactor>
    <cofactor evidence="12">
        <name>Mg(2+)</name>
        <dbReference type="ChEBI" id="CHEBI:18420"/>
    </cofactor>
    <text evidence="12">Manganese or magnesium. Binds 1 divalent metal ion per monomer in the absence of substrate. May bind a second metal ion after substrate binding.</text>
</comment>
<keyword evidence="8 12" id="KW-0479">Metal-binding</keyword>
<organism evidence="16">
    <name type="scientific">Schaalia odontolytica</name>
    <dbReference type="NCBI Taxonomy" id="1660"/>
    <lineage>
        <taxon>Bacteria</taxon>
        <taxon>Bacillati</taxon>
        <taxon>Actinomycetota</taxon>
        <taxon>Actinomycetes</taxon>
        <taxon>Actinomycetales</taxon>
        <taxon>Actinomycetaceae</taxon>
        <taxon>Schaalia</taxon>
    </lineage>
</organism>
<feature type="compositionally biased region" description="Polar residues" evidence="14">
    <location>
        <begin position="1"/>
        <end position="11"/>
    </location>
</feature>
<evidence type="ECO:0000256" key="6">
    <source>
        <dbReference type="ARBA" id="ARBA00022490"/>
    </source>
</evidence>
<dbReference type="GO" id="GO:0046872">
    <property type="term" value="F:metal ion binding"/>
    <property type="evidence" value="ECO:0007669"/>
    <property type="project" value="UniProtKB-KW"/>
</dbReference>
<dbReference type="InterPro" id="IPR022898">
    <property type="entry name" value="RNase_HII"/>
</dbReference>
<evidence type="ECO:0000256" key="12">
    <source>
        <dbReference type="PROSITE-ProRule" id="PRU01319"/>
    </source>
</evidence>
<evidence type="ECO:0000256" key="5">
    <source>
        <dbReference type="ARBA" id="ARBA00007383"/>
    </source>
</evidence>
<comment type="cofactor">
    <cofactor evidence="2">
        <name>Mg(2+)</name>
        <dbReference type="ChEBI" id="CHEBI:18420"/>
    </cofactor>
</comment>
<dbReference type="GO" id="GO:0032299">
    <property type="term" value="C:ribonuclease H2 complex"/>
    <property type="evidence" value="ECO:0007669"/>
    <property type="project" value="TreeGrafter"/>
</dbReference>
<dbReference type="PANTHER" id="PTHR10954">
    <property type="entry name" value="RIBONUCLEASE H2 SUBUNIT A"/>
    <property type="match status" value="1"/>
</dbReference>
<dbReference type="Pfam" id="PF01351">
    <property type="entry name" value="RNase_HII"/>
    <property type="match status" value="1"/>
</dbReference>
<evidence type="ECO:0000256" key="1">
    <source>
        <dbReference type="ARBA" id="ARBA00000077"/>
    </source>
</evidence>
<evidence type="ECO:0000313" key="16">
    <source>
        <dbReference type="EMBL" id="VYT10327.1"/>
    </source>
</evidence>
<keyword evidence="9 12" id="KW-0255">Endonuclease</keyword>
<dbReference type="EMBL" id="CACRSM010000003">
    <property type="protein sequence ID" value="VYT10327.1"/>
    <property type="molecule type" value="Genomic_DNA"/>
</dbReference>